<dbReference type="InterPro" id="IPR028081">
    <property type="entry name" value="Leu-bd"/>
</dbReference>
<sequence>MFCNIFQDLVMFRSATRFAAALAAGAALAAPALAAEPINIGFFSHLSGNFAEYGASFKNAVELYLDGVNAEGGIGGRPVRLIVEDDRNSPQEAATVARKIVATPGVVLAIGSWSTTASLAAAPIFAEARVPQISPTSSHPDYSRQSPYQFRQNNTDDVLAQYNADTIHKKLKAQRIVIPYSQDDWGVFTVKATKAAIEKDGGQVLLTEAVLPGSKDFRPLISKIKAAKPDGVFVALPYQEASIFLQQLRQAGVDIPAGGGIPLTSPKFIELAGKAAEGVVVHSIFFPGDPSKKAFVDAYQAKYGKLPDQFAALAYDAAGVGVAAIRRVVASGQPLTGQAVRDALANGPAYEGVTGQTQYDHGNVKKAPTFLVVRDGAFQLLKD</sequence>
<feature type="chain" id="PRO_5042946917" description="Leucine-binding protein domain-containing protein" evidence="5">
    <location>
        <begin position="35"/>
        <end position="383"/>
    </location>
</feature>
<comment type="similarity">
    <text evidence="1">Belongs to the leucine-binding protein family.</text>
</comment>
<dbReference type="Pfam" id="PF13458">
    <property type="entry name" value="Peripla_BP_6"/>
    <property type="match status" value="1"/>
</dbReference>
<evidence type="ECO:0000256" key="5">
    <source>
        <dbReference type="SAM" id="SignalP"/>
    </source>
</evidence>
<dbReference type="CDD" id="cd06349">
    <property type="entry name" value="PBP1_ABC_HAAT-like"/>
    <property type="match status" value="1"/>
</dbReference>
<dbReference type="Proteomes" id="UP000282741">
    <property type="component" value="Chromosome"/>
</dbReference>
<proteinExistence type="inferred from homology"/>
<evidence type="ECO:0000256" key="2">
    <source>
        <dbReference type="ARBA" id="ARBA00022448"/>
    </source>
</evidence>
<dbReference type="AlphaFoldDB" id="A0AAN1VH56"/>
<evidence type="ECO:0000313" key="8">
    <source>
        <dbReference type="Proteomes" id="UP000282741"/>
    </source>
</evidence>
<evidence type="ECO:0000256" key="1">
    <source>
        <dbReference type="ARBA" id="ARBA00010062"/>
    </source>
</evidence>
<accession>A0AAN1VH56</accession>
<dbReference type="SUPFAM" id="SSF53822">
    <property type="entry name" value="Periplasmic binding protein-like I"/>
    <property type="match status" value="1"/>
</dbReference>
<keyword evidence="3 5" id="KW-0732">Signal</keyword>
<evidence type="ECO:0000256" key="4">
    <source>
        <dbReference type="ARBA" id="ARBA00022970"/>
    </source>
</evidence>
<gene>
    <name evidence="7" type="ORF">CS347_19030</name>
</gene>
<evidence type="ECO:0000259" key="6">
    <source>
        <dbReference type="Pfam" id="PF13458"/>
    </source>
</evidence>
<feature type="signal peptide" evidence="5">
    <location>
        <begin position="1"/>
        <end position="34"/>
    </location>
</feature>
<name>A0AAN1VH56_9BORD</name>
<dbReference type="InterPro" id="IPR000709">
    <property type="entry name" value="Leu_Ile_Val-bd"/>
</dbReference>
<dbReference type="EMBL" id="CP024172">
    <property type="protein sequence ID" value="AZW18704.1"/>
    <property type="molecule type" value="Genomic_DNA"/>
</dbReference>
<organism evidence="7 8">
    <name type="scientific">Bordetella hinzii</name>
    <dbReference type="NCBI Taxonomy" id="103855"/>
    <lineage>
        <taxon>Bacteria</taxon>
        <taxon>Pseudomonadati</taxon>
        <taxon>Pseudomonadota</taxon>
        <taxon>Betaproteobacteria</taxon>
        <taxon>Burkholderiales</taxon>
        <taxon>Alcaligenaceae</taxon>
        <taxon>Bordetella</taxon>
    </lineage>
</organism>
<evidence type="ECO:0000313" key="7">
    <source>
        <dbReference type="EMBL" id="AZW18704.1"/>
    </source>
</evidence>
<dbReference type="PANTHER" id="PTHR30483">
    <property type="entry name" value="LEUCINE-SPECIFIC-BINDING PROTEIN"/>
    <property type="match status" value="1"/>
</dbReference>
<feature type="domain" description="Leucine-binding protein" evidence="6">
    <location>
        <begin position="37"/>
        <end position="360"/>
    </location>
</feature>
<dbReference type="GO" id="GO:0006865">
    <property type="term" value="P:amino acid transport"/>
    <property type="evidence" value="ECO:0007669"/>
    <property type="project" value="UniProtKB-KW"/>
</dbReference>
<keyword evidence="2" id="KW-0813">Transport</keyword>
<keyword evidence="4" id="KW-0029">Amino-acid transport</keyword>
<dbReference type="InterPro" id="IPR051010">
    <property type="entry name" value="BCAA_transport"/>
</dbReference>
<evidence type="ECO:0000256" key="3">
    <source>
        <dbReference type="ARBA" id="ARBA00022729"/>
    </source>
</evidence>
<dbReference type="PRINTS" id="PR00337">
    <property type="entry name" value="LEUILEVALBP"/>
</dbReference>
<dbReference type="Gene3D" id="3.40.50.2300">
    <property type="match status" value="2"/>
</dbReference>
<dbReference type="InterPro" id="IPR028082">
    <property type="entry name" value="Peripla_BP_I"/>
</dbReference>
<protein>
    <recommendedName>
        <fullName evidence="6">Leucine-binding protein domain-containing protein</fullName>
    </recommendedName>
</protein>
<reference evidence="8" key="1">
    <citation type="submission" date="2017-10" db="EMBL/GenBank/DDBJ databases">
        <title>Whole genome sequencing of various Bordetella species.</title>
        <authorList>
            <person name="Weigand M.R."/>
            <person name="Loparev V."/>
            <person name="Peng Y."/>
            <person name="Bowden K.E."/>
            <person name="Tondella M.L."/>
            <person name="Williams M.M."/>
        </authorList>
    </citation>
    <scope>NUCLEOTIDE SEQUENCE [LARGE SCALE GENOMIC DNA]</scope>
    <source>
        <strain evidence="8">H720</strain>
    </source>
</reference>
<dbReference type="PANTHER" id="PTHR30483:SF6">
    <property type="entry name" value="PERIPLASMIC BINDING PROTEIN OF ABC TRANSPORTER FOR NATURAL AMINO ACIDS"/>
    <property type="match status" value="1"/>
</dbReference>